<protein>
    <submittedName>
        <fullName evidence="2">Chromosome partitioning protein ParA</fullName>
    </submittedName>
</protein>
<comment type="caution">
    <text evidence="2">The sequence shown here is derived from an EMBL/GenBank/DDBJ whole genome shotgun (WGS) entry which is preliminary data.</text>
</comment>
<keyword evidence="3" id="KW-1185">Reference proteome</keyword>
<dbReference type="Proteomes" id="UP000036334">
    <property type="component" value="Unassembled WGS sequence"/>
</dbReference>
<dbReference type="InterPro" id="IPR027417">
    <property type="entry name" value="P-loop_NTPase"/>
</dbReference>
<evidence type="ECO:0000313" key="2">
    <source>
        <dbReference type="EMBL" id="KLO34387.1"/>
    </source>
</evidence>
<gene>
    <name evidence="2" type="ORF">ABH38_19000</name>
</gene>
<dbReference type="AlphaFoldDB" id="A0A0I9TFX7"/>
<dbReference type="OrthoDB" id="3665754at2"/>
<feature type="region of interest" description="Disordered" evidence="1">
    <location>
        <begin position="69"/>
        <end position="90"/>
    </location>
</feature>
<evidence type="ECO:0000313" key="3">
    <source>
        <dbReference type="Proteomes" id="UP000036334"/>
    </source>
</evidence>
<proteinExistence type="predicted"/>
<dbReference type="SUPFAM" id="SSF52540">
    <property type="entry name" value="P-loop containing nucleoside triphosphate hydrolases"/>
    <property type="match status" value="1"/>
</dbReference>
<reference evidence="2 3" key="1">
    <citation type="submission" date="2015-05" db="EMBL/GenBank/DDBJ databases">
        <title>Genome sequence of Mycobacterium haemophilum.</title>
        <authorList>
            <person name="Greninger A.L."/>
            <person name="Cunningham G."/>
            <person name="Miller S."/>
        </authorList>
    </citation>
    <scope>NUCLEOTIDE SEQUENCE [LARGE SCALE GENOMIC DNA]</scope>
    <source>
        <strain evidence="3">UC1</strain>
    </source>
</reference>
<dbReference type="InterPro" id="IPR050678">
    <property type="entry name" value="DNA_Partitioning_ATPase"/>
</dbReference>
<dbReference type="RefSeq" id="WP_047316171.1">
    <property type="nucleotide sequence ID" value="NZ_LDPQ01000022.1"/>
</dbReference>
<accession>A0A0I9TFX7</accession>
<name>A0A0I9TFX7_9MYCO</name>
<dbReference type="CDD" id="cd02042">
    <property type="entry name" value="ParAB_family"/>
    <property type="match status" value="1"/>
</dbReference>
<dbReference type="PANTHER" id="PTHR13696:SF99">
    <property type="entry name" value="COBYRINIC ACID AC-DIAMIDE SYNTHASE"/>
    <property type="match status" value="1"/>
</dbReference>
<dbReference type="Gene3D" id="3.40.50.300">
    <property type="entry name" value="P-loop containing nucleotide triphosphate hydrolases"/>
    <property type="match status" value="1"/>
</dbReference>
<sequence length="238" mass="26312">MAKILVTHSRKGGVGKSTSAYEVAYMLDAVLVDLEHDIAGVTSIWGDRPLDRVSVPILDALESGRTPKPLKGYRKPRLVPGHPHLDREAPSREQMSEALLKWAAEWDTEWVVVDTHPGAAEHTHGALAVADVVLAPTTLDLLDLRGLEQLVDEMLDYPIVVLPTKVRPIPSGIGLRRLDQIVENNEVQVAPPIPLVSDLPKRTKRIAITSEDPPAKPLRLLAERYKMVGEYVKEYAAR</sequence>
<dbReference type="PATRIC" id="fig|29311.18.peg.2251"/>
<dbReference type="PANTHER" id="PTHR13696">
    <property type="entry name" value="P-LOOP CONTAINING NUCLEOSIDE TRIPHOSPHATE HYDROLASE"/>
    <property type="match status" value="1"/>
</dbReference>
<dbReference type="EMBL" id="LDPR01000027">
    <property type="protein sequence ID" value="KLO34387.1"/>
    <property type="molecule type" value="Genomic_DNA"/>
</dbReference>
<evidence type="ECO:0000256" key="1">
    <source>
        <dbReference type="SAM" id="MobiDB-lite"/>
    </source>
</evidence>
<organism evidence="2 3">
    <name type="scientific">Mycobacterium haemophilum</name>
    <dbReference type="NCBI Taxonomy" id="29311"/>
    <lineage>
        <taxon>Bacteria</taxon>
        <taxon>Bacillati</taxon>
        <taxon>Actinomycetota</taxon>
        <taxon>Actinomycetes</taxon>
        <taxon>Mycobacteriales</taxon>
        <taxon>Mycobacteriaceae</taxon>
        <taxon>Mycobacterium</taxon>
    </lineage>
</organism>